<feature type="compositionally biased region" description="Basic and acidic residues" evidence="2">
    <location>
        <begin position="52"/>
        <end position="61"/>
    </location>
</feature>
<feature type="domain" description="CsbD-like" evidence="3">
    <location>
        <begin position="4"/>
        <end position="56"/>
    </location>
</feature>
<dbReference type="AlphaFoldDB" id="A0A1B2ESW7"/>
<dbReference type="SUPFAM" id="SSF69047">
    <property type="entry name" value="Hypothetical protein YjbJ"/>
    <property type="match status" value="1"/>
</dbReference>
<keyword evidence="4" id="KW-0614">Plasmid</keyword>
<protein>
    <submittedName>
        <fullName evidence="4">CsbD-like protein</fullName>
    </submittedName>
</protein>
<geneLocation type="plasmid" evidence="4">
    <name>unnamed1</name>
</geneLocation>
<reference evidence="4" key="1">
    <citation type="submission" date="2016-07" db="EMBL/GenBank/DDBJ databases">
        <title>Microvirga ossetica sp. nov. a new species of rhizobia isolated from root nodules of the legume species Vicia alpestris Steven originated from North Ossetia region in the Caucasus.</title>
        <authorList>
            <person name="Safronova V.I."/>
            <person name="Kuznetsova I.G."/>
            <person name="Sazanova A.L."/>
            <person name="Belimov A."/>
            <person name="Andronov E."/>
            <person name="Osledkin Y.S."/>
            <person name="Onishchuk O.P."/>
            <person name="Kurchak O.N."/>
            <person name="Shaposhnikov A.I."/>
            <person name="Willems A."/>
            <person name="Tikhonovich I.A."/>
        </authorList>
    </citation>
    <scope>NUCLEOTIDE SEQUENCE [LARGE SCALE GENOMIC DNA]</scope>
    <source>
        <strain evidence="4">V5/3M</strain>
        <plasmid evidence="4">unnamed1</plasmid>
    </source>
</reference>
<evidence type="ECO:0000313" key="4">
    <source>
        <dbReference type="EMBL" id="ANY83068.1"/>
    </source>
</evidence>
<proteinExistence type="inferred from homology"/>
<dbReference type="Pfam" id="PF05532">
    <property type="entry name" value="CsbD"/>
    <property type="match status" value="1"/>
</dbReference>
<dbReference type="InterPro" id="IPR036629">
    <property type="entry name" value="YjbJ_sf"/>
</dbReference>
<feature type="region of interest" description="Disordered" evidence="2">
    <location>
        <begin position="1"/>
        <end position="61"/>
    </location>
</feature>
<dbReference type="InterPro" id="IPR008462">
    <property type="entry name" value="CsbD"/>
</dbReference>
<accession>A0A1B2ESW7</accession>
<dbReference type="Gene3D" id="1.10.1470.10">
    <property type="entry name" value="YjbJ"/>
    <property type="match status" value="1"/>
</dbReference>
<dbReference type="InterPro" id="IPR050423">
    <property type="entry name" value="UPF0337_stress_rsp"/>
</dbReference>
<dbReference type="PANTHER" id="PTHR34977:SF1">
    <property type="entry name" value="UPF0337 PROTEIN YJBJ"/>
    <property type="match status" value="1"/>
</dbReference>
<sequence length="61" mass="6271">MDKDRIAGSAKQTKGSVKEAIGKITGDSKTQAEGAAEKTAGRAQNAVGGIKDTVRDATKPR</sequence>
<dbReference type="RefSeq" id="WP_099514142.1">
    <property type="nucleotide sequence ID" value="NZ_CP016617.1"/>
</dbReference>
<dbReference type="PANTHER" id="PTHR34977">
    <property type="entry name" value="UPF0337 PROTEIN YJBJ"/>
    <property type="match status" value="1"/>
</dbReference>
<evidence type="ECO:0000259" key="3">
    <source>
        <dbReference type="Pfam" id="PF05532"/>
    </source>
</evidence>
<dbReference type="OrthoDB" id="9796058at2"/>
<dbReference type="KEGG" id="moc:BB934_33215"/>
<evidence type="ECO:0000256" key="2">
    <source>
        <dbReference type="SAM" id="MobiDB-lite"/>
    </source>
</evidence>
<gene>
    <name evidence="4" type="ORF">BB934_33215</name>
</gene>
<comment type="similarity">
    <text evidence="1">Belongs to the UPF0337 (CsbD) family.</text>
</comment>
<evidence type="ECO:0000256" key="1">
    <source>
        <dbReference type="ARBA" id="ARBA00009129"/>
    </source>
</evidence>
<dbReference type="EMBL" id="CP016617">
    <property type="protein sequence ID" value="ANY83068.1"/>
    <property type="molecule type" value="Genomic_DNA"/>
</dbReference>
<organism evidence="4">
    <name type="scientific">Microvirga ossetica</name>
    <dbReference type="NCBI Taxonomy" id="1882682"/>
    <lineage>
        <taxon>Bacteria</taxon>
        <taxon>Pseudomonadati</taxon>
        <taxon>Pseudomonadota</taxon>
        <taxon>Alphaproteobacteria</taxon>
        <taxon>Hyphomicrobiales</taxon>
        <taxon>Methylobacteriaceae</taxon>
        <taxon>Microvirga</taxon>
    </lineage>
</organism>
<name>A0A1B2ESW7_9HYPH</name>